<accession>A0A8T1XFW8</accession>
<dbReference type="GO" id="GO:0008320">
    <property type="term" value="F:protein transmembrane transporter activity"/>
    <property type="evidence" value="ECO:0007669"/>
    <property type="project" value="TreeGrafter"/>
</dbReference>
<evidence type="ECO:0000256" key="10">
    <source>
        <dbReference type="ARBA" id="ARBA00023136"/>
    </source>
</evidence>
<protein>
    <submittedName>
        <fullName evidence="12">Mitochondrial import inner membrane translocase subunit Tim17-A</fullName>
    </submittedName>
</protein>
<evidence type="ECO:0000256" key="7">
    <source>
        <dbReference type="ARBA" id="ARBA00022989"/>
    </source>
</evidence>
<organism evidence="12 13">
    <name type="scientific">Phytophthora boehmeriae</name>
    <dbReference type="NCBI Taxonomy" id="109152"/>
    <lineage>
        <taxon>Eukaryota</taxon>
        <taxon>Sar</taxon>
        <taxon>Stramenopiles</taxon>
        <taxon>Oomycota</taxon>
        <taxon>Peronosporomycetes</taxon>
        <taxon>Peronosporales</taxon>
        <taxon>Peronosporaceae</taxon>
        <taxon>Phytophthora</taxon>
    </lineage>
</organism>
<keyword evidence="8" id="KW-0811">Translocation</keyword>
<evidence type="ECO:0000256" key="2">
    <source>
        <dbReference type="ARBA" id="ARBA00008444"/>
    </source>
</evidence>
<keyword evidence="6" id="KW-0653">Protein transport</keyword>
<evidence type="ECO:0000256" key="8">
    <source>
        <dbReference type="ARBA" id="ARBA00023010"/>
    </source>
</evidence>
<dbReference type="Proteomes" id="UP000693981">
    <property type="component" value="Unassembled WGS sequence"/>
</dbReference>
<evidence type="ECO:0000313" key="13">
    <source>
        <dbReference type="Proteomes" id="UP000693981"/>
    </source>
</evidence>
<reference evidence="12" key="1">
    <citation type="submission" date="2021-02" db="EMBL/GenBank/DDBJ databases">
        <authorList>
            <person name="Palmer J.M."/>
        </authorList>
    </citation>
    <scope>NUCLEOTIDE SEQUENCE</scope>
    <source>
        <strain evidence="12">SCRP23</strain>
    </source>
</reference>
<comment type="similarity">
    <text evidence="2">Belongs to the Tim17/Tim22/Tim23 family.</text>
</comment>
<dbReference type="GO" id="GO:0030150">
    <property type="term" value="P:protein import into mitochondrial matrix"/>
    <property type="evidence" value="ECO:0007669"/>
    <property type="project" value="TreeGrafter"/>
</dbReference>
<dbReference type="PANTHER" id="PTHR10485">
    <property type="entry name" value="MITOCHONDRIAL IMPORT INNER MEMBRANE TRANSLOCASE SUBUNIT TIM-17"/>
    <property type="match status" value="1"/>
</dbReference>
<keyword evidence="9" id="KW-0496">Mitochondrion</keyword>
<evidence type="ECO:0000256" key="5">
    <source>
        <dbReference type="ARBA" id="ARBA00022792"/>
    </source>
</evidence>
<feature type="transmembrane region" description="Helical" evidence="11">
    <location>
        <begin position="73"/>
        <end position="94"/>
    </location>
</feature>
<dbReference type="GO" id="GO:0005744">
    <property type="term" value="C:TIM23 mitochondrial import inner membrane translocase complex"/>
    <property type="evidence" value="ECO:0007669"/>
    <property type="project" value="TreeGrafter"/>
</dbReference>
<proteinExistence type="inferred from homology"/>
<dbReference type="EMBL" id="JAGDFL010000002">
    <property type="protein sequence ID" value="KAG7402220.1"/>
    <property type="molecule type" value="Genomic_DNA"/>
</dbReference>
<keyword evidence="13" id="KW-1185">Reference proteome</keyword>
<evidence type="ECO:0000313" key="12">
    <source>
        <dbReference type="EMBL" id="KAG7402220.1"/>
    </source>
</evidence>
<keyword evidence="7 11" id="KW-1133">Transmembrane helix</keyword>
<keyword evidence="3" id="KW-0813">Transport</keyword>
<evidence type="ECO:0000256" key="3">
    <source>
        <dbReference type="ARBA" id="ARBA00022448"/>
    </source>
</evidence>
<dbReference type="Pfam" id="PF02466">
    <property type="entry name" value="Tim17"/>
    <property type="match status" value="1"/>
</dbReference>
<evidence type="ECO:0000256" key="11">
    <source>
        <dbReference type="SAM" id="Phobius"/>
    </source>
</evidence>
<evidence type="ECO:0000256" key="9">
    <source>
        <dbReference type="ARBA" id="ARBA00023128"/>
    </source>
</evidence>
<keyword evidence="5" id="KW-0999">Mitochondrion inner membrane</keyword>
<evidence type="ECO:0000256" key="1">
    <source>
        <dbReference type="ARBA" id="ARBA00004448"/>
    </source>
</evidence>
<dbReference type="OrthoDB" id="159299at2759"/>
<keyword evidence="10 11" id="KW-0472">Membrane</keyword>
<gene>
    <name evidence="12" type="primary">TIMM17A</name>
    <name evidence="12" type="ORF">PHYBOEH_003479</name>
</gene>
<dbReference type="PANTHER" id="PTHR10485:SF0">
    <property type="entry name" value="AT05822P-RELATED"/>
    <property type="match status" value="1"/>
</dbReference>
<sequence>MRASPKEQRFRGALHHAKVMVPQTAGRIAMVSCFFRLAAFGLEEVRDKRDTWNTVLAAPVAGALVKIRHGPRAALSSAFVFGSFAVVVVTFSILDAKVMHEKSSPDEDLEEIAFAKELE</sequence>
<comment type="caution">
    <text evidence="12">The sequence shown here is derived from an EMBL/GenBank/DDBJ whole genome shotgun (WGS) entry which is preliminary data.</text>
</comment>
<evidence type="ECO:0000256" key="6">
    <source>
        <dbReference type="ARBA" id="ARBA00022927"/>
    </source>
</evidence>
<keyword evidence="4 11" id="KW-0812">Transmembrane</keyword>
<name>A0A8T1XFW8_9STRA</name>
<dbReference type="AlphaFoldDB" id="A0A8T1XFW8"/>
<comment type="subcellular location">
    <subcellularLocation>
        <location evidence="1">Mitochondrion inner membrane</location>
        <topology evidence="1">Multi-pass membrane protein</topology>
    </subcellularLocation>
</comment>
<evidence type="ECO:0000256" key="4">
    <source>
        <dbReference type="ARBA" id="ARBA00022692"/>
    </source>
</evidence>